<keyword evidence="1" id="KW-0614">Plasmid</keyword>
<sequence length="198" mass="23857">MNRGVLFLEKIRGWKRRVRKLNEWKVENSQFDNKFLEVNHFDYVKTFNYLDTQDLPIWYKKKVICALVEVFQSWKSTAESKFDHFYLRLQINGNDLLDSQLIIALDEQIVEYKNKFVEYQTQLEKPLFLNNIALNWQAYHLVSIWLEDEINTLSATEKELLLNNLLEVRKVTSYEDETSNEYLIKDSVIWVSDYENIK</sequence>
<reference evidence="1 2" key="1">
    <citation type="submission" date="2019-07" db="EMBL/GenBank/DDBJ databases">
        <authorList>
            <person name="Yu W.S."/>
            <person name="Cheong H.-M."/>
            <person name="Choi Y."/>
            <person name="Hwang K.J."/>
            <person name="Jung K."/>
            <person name="Lee S."/>
            <person name="Choi C."/>
        </authorList>
    </citation>
    <scope>NUCLEOTIDE SEQUENCE [LARGE SCALE GENOMIC DNA]</scope>
    <source>
        <strain evidence="1 2">NCCP 15909</strain>
        <plasmid evidence="1 2">unnamed1</plasmid>
    </source>
</reference>
<evidence type="ECO:0000313" key="2">
    <source>
        <dbReference type="Proteomes" id="UP000464796"/>
    </source>
</evidence>
<accession>A0ABX6HYZ1</accession>
<gene>
    <name evidence="1" type="ORF">FPL01_01285</name>
</gene>
<proteinExistence type="predicted"/>
<geneLocation type="plasmid" evidence="1 2">
    <name>unnamed1</name>
</geneLocation>
<organism evidence="1 2">
    <name type="scientific">Bacillus pacificus</name>
    <dbReference type="NCBI Taxonomy" id="2026187"/>
    <lineage>
        <taxon>Bacteria</taxon>
        <taxon>Bacillati</taxon>
        <taxon>Bacillota</taxon>
        <taxon>Bacilli</taxon>
        <taxon>Bacillales</taxon>
        <taxon>Bacillaceae</taxon>
        <taxon>Bacillus</taxon>
        <taxon>Bacillus cereus group</taxon>
    </lineage>
</organism>
<protein>
    <submittedName>
        <fullName evidence="1">Uncharacterized protein</fullName>
    </submittedName>
</protein>
<dbReference type="Proteomes" id="UP000464796">
    <property type="component" value="Plasmid unnamed1"/>
</dbReference>
<name>A0ABX6HYZ1_9BACI</name>
<dbReference type="EMBL" id="CP041978">
    <property type="protein sequence ID" value="QHH87636.1"/>
    <property type="molecule type" value="Genomic_DNA"/>
</dbReference>
<evidence type="ECO:0000313" key="1">
    <source>
        <dbReference type="EMBL" id="QHH87636.1"/>
    </source>
</evidence>
<keyword evidence="2" id="KW-1185">Reference proteome</keyword>